<organism evidence="2 3">
    <name type="scientific">Umbelopsis vinacea</name>
    <dbReference type="NCBI Taxonomy" id="44442"/>
    <lineage>
        <taxon>Eukaryota</taxon>
        <taxon>Fungi</taxon>
        <taxon>Fungi incertae sedis</taxon>
        <taxon>Mucoromycota</taxon>
        <taxon>Mucoromycotina</taxon>
        <taxon>Umbelopsidomycetes</taxon>
        <taxon>Umbelopsidales</taxon>
        <taxon>Umbelopsidaceae</taxon>
        <taxon>Umbelopsis</taxon>
    </lineage>
</organism>
<gene>
    <name evidence="2" type="ORF">INT44_006355</name>
</gene>
<dbReference type="AlphaFoldDB" id="A0A8H7PU43"/>
<dbReference type="Proteomes" id="UP000612746">
    <property type="component" value="Unassembled WGS sequence"/>
</dbReference>
<sequence length="92" mass="10873">MALFNSLNTKLHRFITEMYPQSRSQYYYAEVSQVNTADSDEDHSNEQSFLLDENEQESIKRTITRQRRSICSVETMQTIDEETETEKPQSSR</sequence>
<comment type="caution">
    <text evidence="2">The sequence shown here is derived from an EMBL/GenBank/DDBJ whole genome shotgun (WGS) entry which is preliminary data.</text>
</comment>
<feature type="region of interest" description="Disordered" evidence="1">
    <location>
        <begin position="35"/>
        <end position="63"/>
    </location>
</feature>
<protein>
    <submittedName>
        <fullName evidence="2">Uncharacterized protein</fullName>
    </submittedName>
</protein>
<evidence type="ECO:0000313" key="2">
    <source>
        <dbReference type="EMBL" id="KAG2179509.1"/>
    </source>
</evidence>
<accession>A0A8H7PU43</accession>
<dbReference type="EMBL" id="JAEPRA010000010">
    <property type="protein sequence ID" value="KAG2179509.1"/>
    <property type="molecule type" value="Genomic_DNA"/>
</dbReference>
<dbReference type="OrthoDB" id="2396244at2759"/>
<name>A0A8H7PU43_9FUNG</name>
<keyword evidence="3" id="KW-1185">Reference proteome</keyword>
<proteinExistence type="predicted"/>
<evidence type="ECO:0000313" key="3">
    <source>
        <dbReference type="Proteomes" id="UP000612746"/>
    </source>
</evidence>
<evidence type="ECO:0000256" key="1">
    <source>
        <dbReference type="SAM" id="MobiDB-lite"/>
    </source>
</evidence>
<reference evidence="2" key="1">
    <citation type="submission" date="2020-12" db="EMBL/GenBank/DDBJ databases">
        <title>Metabolic potential, ecology and presence of endohyphal bacteria is reflected in genomic diversity of Mucoromycotina.</title>
        <authorList>
            <person name="Muszewska A."/>
            <person name="Okrasinska A."/>
            <person name="Steczkiewicz K."/>
            <person name="Drgas O."/>
            <person name="Orlowska M."/>
            <person name="Perlinska-Lenart U."/>
            <person name="Aleksandrzak-Piekarczyk T."/>
            <person name="Szatraj K."/>
            <person name="Zielenkiewicz U."/>
            <person name="Pilsyk S."/>
            <person name="Malc E."/>
            <person name="Mieczkowski P."/>
            <person name="Kruszewska J.S."/>
            <person name="Biernat P."/>
            <person name="Pawlowska J."/>
        </authorList>
    </citation>
    <scope>NUCLEOTIDE SEQUENCE</scope>
    <source>
        <strain evidence="2">WA0000051536</strain>
    </source>
</reference>